<dbReference type="KEGG" id="sand:H3309_03390"/>
<dbReference type="Proteomes" id="UP000515292">
    <property type="component" value="Chromosome"/>
</dbReference>
<reference evidence="1 2" key="1">
    <citation type="submission" date="2020-07" db="EMBL/GenBank/DDBJ databases">
        <title>Complete genome sequence for Sandaracinobacter sp. M6.</title>
        <authorList>
            <person name="Tang Y."/>
            <person name="Liu Q."/>
            <person name="Guo Z."/>
            <person name="Lei P."/>
            <person name="Huang B."/>
        </authorList>
    </citation>
    <scope>NUCLEOTIDE SEQUENCE [LARGE SCALE GENOMIC DNA]</scope>
    <source>
        <strain evidence="1 2">M6</strain>
    </source>
</reference>
<dbReference type="EMBL" id="CP059851">
    <property type="protein sequence ID" value="QMW23556.1"/>
    <property type="molecule type" value="Genomic_DNA"/>
</dbReference>
<dbReference type="AlphaFoldDB" id="A0A7G5IJL4"/>
<organism evidence="1 2">
    <name type="scientific">Sandaracinobacteroides saxicola</name>
    <dbReference type="NCBI Taxonomy" id="2759707"/>
    <lineage>
        <taxon>Bacteria</taxon>
        <taxon>Pseudomonadati</taxon>
        <taxon>Pseudomonadota</taxon>
        <taxon>Alphaproteobacteria</taxon>
        <taxon>Sphingomonadales</taxon>
        <taxon>Sphingosinicellaceae</taxon>
        <taxon>Sandaracinobacteroides</taxon>
    </lineage>
</organism>
<proteinExistence type="predicted"/>
<gene>
    <name evidence="1" type="ORF">H3309_03390</name>
</gene>
<evidence type="ECO:0008006" key="3">
    <source>
        <dbReference type="Google" id="ProtNLM"/>
    </source>
</evidence>
<keyword evidence="2" id="KW-1185">Reference proteome</keyword>
<protein>
    <recommendedName>
        <fullName evidence="3">Antitoxin</fullName>
    </recommendedName>
</protein>
<evidence type="ECO:0000313" key="2">
    <source>
        <dbReference type="Proteomes" id="UP000515292"/>
    </source>
</evidence>
<sequence>MIQVGIREFRERFSEMVHGAEPVVITNRGKRLGRFIPERRPVPAEVAAAAVRDIEAYQASLRAHGIEPYDILADLGLDPSGAPLADGKP</sequence>
<evidence type="ECO:0000313" key="1">
    <source>
        <dbReference type="EMBL" id="QMW23556.1"/>
    </source>
</evidence>
<dbReference type="RefSeq" id="WP_182297379.1">
    <property type="nucleotide sequence ID" value="NZ_CP059851.1"/>
</dbReference>
<name>A0A7G5IJL4_9SPHN</name>
<accession>A0A7G5IJL4</accession>